<gene>
    <name evidence="1" type="ORF">C0Q70_00772</name>
</gene>
<reference evidence="1 2" key="1">
    <citation type="submission" date="2018-04" db="EMBL/GenBank/DDBJ databases">
        <title>The genome of golden apple snail Pomacea canaliculata provides insight into stress tolerance and invasive adaptation.</title>
        <authorList>
            <person name="Liu C."/>
            <person name="Liu B."/>
            <person name="Ren Y."/>
            <person name="Zhang Y."/>
            <person name="Wang H."/>
            <person name="Li S."/>
            <person name="Jiang F."/>
            <person name="Yin L."/>
            <person name="Zhang G."/>
            <person name="Qian W."/>
            <person name="Fan W."/>
        </authorList>
    </citation>
    <scope>NUCLEOTIDE SEQUENCE [LARGE SCALE GENOMIC DNA]</scope>
    <source>
        <strain evidence="1">SZHN2017</strain>
        <tissue evidence="1">Muscle</tissue>
    </source>
</reference>
<protein>
    <submittedName>
        <fullName evidence="1">Uncharacterized protein</fullName>
    </submittedName>
</protein>
<proteinExistence type="predicted"/>
<evidence type="ECO:0000313" key="1">
    <source>
        <dbReference type="EMBL" id="PVD38161.1"/>
    </source>
</evidence>
<name>A0A2T7PXK3_POMCA</name>
<sequence>MATQSVTKLALQHFRCQDKILRAAPCTDAGVEGKACAEPLFWGDRATTCLMRMIYLIPTTTTCSLLPGAGPALFVASIRWEGRSRQREGEC</sequence>
<dbReference type="EMBL" id="PZQS01000001">
    <property type="protein sequence ID" value="PVD38161.1"/>
    <property type="molecule type" value="Genomic_DNA"/>
</dbReference>
<organism evidence="1 2">
    <name type="scientific">Pomacea canaliculata</name>
    <name type="common">Golden apple snail</name>
    <dbReference type="NCBI Taxonomy" id="400727"/>
    <lineage>
        <taxon>Eukaryota</taxon>
        <taxon>Metazoa</taxon>
        <taxon>Spiralia</taxon>
        <taxon>Lophotrochozoa</taxon>
        <taxon>Mollusca</taxon>
        <taxon>Gastropoda</taxon>
        <taxon>Caenogastropoda</taxon>
        <taxon>Architaenioglossa</taxon>
        <taxon>Ampullarioidea</taxon>
        <taxon>Ampullariidae</taxon>
        <taxon>Pomacea</taxon>
    </lineage>
</organism>
<accession>A0A2T7PXK3</accession>
<dbReference type="AlphaFoldDB" id="A0A2T7PXK3"/>
<keyword evidence="2" id="KW-1185">Reference proteome</keyword>
<dbReference type="Proteomes" id="UP000245119">
    <property type="component" value="Linkage Group LG1"/>
</dbReference>
<evidence type="ECO:0000313" key="2">
    <source>
        <dbReference type="Proteomes" id="UP000245119"/>
    </source>
</evidence>
<comment type="caution">
    <text evidence="1">The sequence shown here is derived from an EMBL/GenBank/DDBJ whole genome shotgun (WGS) entry which is preliminary data.</text>
</comment>